<keyword evidence="3" id="KW-1185">Reference proteome</keyword>
<evidence type="ECO:0000256" key="1">
    <source>
        <dbReference type="SAM" id="MobiDB-lite"/>
    </source>
</evidence>
<evidence type="ECO:0000313" key="3">
    <source>
        <dbReference type="Proteomes" id="UP000253507"/>
    </source>
</evidence>
<organism evidence="2 3">
    <name type="scientific">Streptomyces reniochalinae</name>
    <dbReference type="NCBI Taxonomy" id="2250578"/>
    <lineage>
        <taxon>Bacteria</taxon>
        <taxon>Bacillati</taxon>
        <taxon>Actinomycetota</taxon>
        <taxon>Actinomycetes</taxon>
        <taxon>Kitasatosporales</taxon>
        <taxon>Streptomycetaceae</taxon>
        <taxon>Streptomyces</taxon>
    </lineage>
</organism>
<sequence>MTITIRFGPPGPLHCCFGLSSVRETQAALRAPASAPPTPRARTRSSPVRRSEGPAPPARRWGAGRPTADEAGRSPRPLVTWRGGAPRIARRPGHARVLSGGVWPAGSARGLPGACQPSSR</sequence>
<protein>
    <submittedName>
        <fullName evidence="2">Uncharacterized protein</fullName>
    </submittedName>
</protein>
<feature type="region of interest" description="Disordered" evidence="1">
    <location>
        <begin position="27"/>
        <end position="120"/>
    </location>
</feature>
<dbReference type="EMBL" id="QOIM01000022">
    <property type="protein sequence ID" value="RCG23865.1"/>
    <property type="molecule type" value="Genomic_DNA"/>
</dbReference>
<comment type="caution">
    <text evidence="2">The sequence shown here is derived from an EMBL/GenBank/DDBJ whole genome shotgun (WGS) entry which is preliminary data.</text>
</comment>
<reference evidence="2 3" key="1">
    <citation type="submission" date="2018-06" db="EMBL/GenBank/DDBJ databases">
        <title>Streptomyces reniochalinae sp. nov. and Streptomyces diacarnus sp. nov. from marine sponges.</title>
        <authorList>
            <person name="Li L."/>
        </authorList>
    </citation>
    <scope>NUCLEOTIDE SEQUENCE [LARGE SCALE GENOMIC DNA]</scope>
    <source>
        <strain evidence="2 3">LHW50302</strain>
    </source>
</reference>
<accession>A0A367F252</accession>
<gene>
    <name evidence="2" type="ORF">DQ392_04075</name>
</gene>
<proteinExistence type="predicted"/>
<evidence type="ECO:0000313" key="2">
    <source>
        <dbReference type="EMBL" id="RCG23865.1"/>
    </source>
</evidence>
<name>A0A367F252_9ACTN</name>
<dbReference type="Proteomes" id="UP000253507">
    <property type="component" value="Unassembled WGS sequence"/>
</dbReference>
<dbReference type="AlphaFoldDB" id="A0A367F252"/>